<name>A0A8S0U4Q6_OLEEU</name>
<comment type="caution">
    <text evidence="6">The sequence shown here is derived from an EMBL/GenBank/DDBJ whole genome shotgun (WGS) entry which is preliminary data.</text>
</comment>
<feature type="region of interest" description="Disordered" evidence="4">
    <location>
        <begin position="634"/>
        <end position="687"/>
    </location>
</feature>
<dbReference type="GO" id="GO:0003723">
    <property type="term" value="F:RNA binding"/>
    <property type="evidence" value="ECO:0007669"/>
    <property type="project" value="UniProtKB-KW"/>
</dbReference>
<evidence type="ECO:0000313" key="6">
    <source>
        <dbReference type="EMBL" id="CAA3012438.1"/>
    </source>
</evidence>
<dbReference type="OrthoDB" id="737456at2759"/>
<protein>
    <submittedName>
        <fullName evidence="6">Pumilio homolog 23 isoform X1</fullName>
    </submittedName>
</protein>
<dbReference type="AlphaFoldDB" id="A0A8S0U4Q6"/>
<keyword evidence="5" id="KW-0472">Membrane</keyword>
<feature type="compositionally biased region" description="Basic residues" evidence="4">
    <location>
        <begin position="11"/>
        <end position="20"/>
    </location>
</feature>
<dbReference type="PANTHER" id="PTHR13102">
    <property type="entry name" value="NUCLEOLAR PROTEIN 9"/>
    <property type="match status" value="1"/>
</dbReference>
<evidence type="ECO:0000256" key="4">
    <source>
        <dbReference type="SAM" id="MobiDB-lite"/>
    </source>
</evidence>
<proteinExistence type="predicted"/>
<sequence>MAGEDSSSYRKGGKKMKLGRKAKEEYTETGRKVSKHQNSSVRQASFIRKLVDPETAKYFAEIANVIEGTEIELEERTVICGNALEETRGKEVELATDYIISHTLQTLLEGCTVDNLCGFLRSCANNFSHIAMDRSGSHVAETALKSLALHLQEDNETYSLIEETLSTLCQEIVANPVDVMCNCYGSHVMRSLLYLCEGETLGSSEFHSSKPSVLLAERLNLRSSQLDGHKLQHHQKFPDQLKFLVSEMLNPSRVDIATLVVNQYSSLVLQTALKLLAGHEQELLHVIPVLLGFSAETGSGWNFMKASELKNILSLVEENAYSHLMEKFTFNFSFLSKDFFFLFCGSFPSINHLIIFCLALYFSQSIFFLTFQFDLIFIHLCRFFQFRHVFIVVLIITHNFAIVSQNHCPFIRTLRSNVSQSQSPKAFDLWQSNIKSIFLSHSKYDFGSLISLNEGIVILILPIFLSTPSSTRSLPFLSCLTPLSFILLISASTNASSSILTTLAFFHSMLLSKCFKELIRFQPSFILEKFKLGCGRSIIFEIFGILIVIDFLERMKSPMYKKYDSADYFDYEFDCQADFKQFLEEARRNECQGNLKIEPIEKVGFKGQVDGEKKNRKSWKNSLFSWLKTDKKNKSVVQQSPRKGTVGSELRRGPFSGPVRASEGGGGITGRPRKPTSGPITGLFSSSKRVEDEVPYMSLGQLNNPQDVQSYGPVYLVT</sequence>
<feature type="transmembrane region" description="Helical" evidence="5">
    <location>
        <begin position="446"/>
        <end position="465"/>
    </location>
</feature>
<dbReference type="GO" id="GO:0000480">
    <property type="term" value="P:endonucleolytic cleavage in 5'-ETS of tricistronic rRNA transcript (SSU-rRNA, 5.8S rRNA, LSU-rRNA)"/>
    <property type="evidence" value="ECO:0007669"/>
    <property type="project" value="TreeGrafter"/>
</dbReference>
<dbReference type="InterPro" id="IPR016024">
    <property type="entry name" value="ARM-type_fold"/>
</dbReference>
<dbReference type="SUPFAM" id="SSF48371">
    <property type="entry name" value="ARM repeat"/>
    <property type="match status" value="1"/>
</dbReference>
<dbReference type="InterPro" id="IPR011989">
    <property type="entry name" value="ARM-like"/>
</dbReference>
<dbReference type="GO" id="GO:0030686">
    <property type="term" value="C:90S preribosome"/>
    <property type="evidence" value="ECO:0007669"/>
    <property type="project" value="TreeGrafter"/>
</dbReference>
<evidence type="ECO:0000256" key="3">
    <source>
        <dbReference type="ARBA" id="ARBA00022884"/>
    </source>
</evidence>
<keyword evidence="1" id="KW-0677">Repeat</keyword>
<accession>A0A8S0U4Q6</accession>
<gene>
    <name evidence="6" type="ORF">OLEA9_A112394</name>
</gene>
<keyword evidence="5" id="KW-0812">Transmembrane</keyword>
<feature type="region of interest" description="Disordered" evidence="4">
    <location>
        <begin position="1"/>
        <end position="37"/>
    </location>
</feature>
<dbReference type="Proteomes" id="UP000594638">
    <property type="component" value="Unassembled WGS sequence"/>
</dbReference>
<dbReference type="Pfam" id="PF22493">
    <property type="entry name" value="PUF_NOP9"/>
    <property type="match status" value="1"/>
</dbReference>
<dbReference type="InterPro" id="IPR040000">
    <property type="entry name" value="NOP9"/>
</dbReference>
<dbReference type="GO" id="GO:0030688">
    <property type="term" value="C:preribosome, small subunit precursor"/>
    <property type="evidence" value="ECO:0007669"/>
    <property type="project" value="TreeGrafter"/>
</dbReference>
<feature type="compositionally biased region" description="Basic and acidic residues" evidence="4">
    <location>
        <begin position="21"/>
        <end position="31"/>
    </location>
</feature>
<organism evidence="6 7">
    <name type="scientific">Olea europaea subsp. europaea</name>
    <dbReference type="NCBI Taxonomy" id="158383"/>
    <lineage>
        <taxon>Eukaryota</taxon>
        <taxon>Viridiplantae</taxon>
        <taxon>Streptophyta</taxon>
        <taxon>Embryophyta</taxon>
        <taxon>Tracheophyta</taxon>
        <taxon>Spermatophyta</taxon>
        <taxon>Magnoliopsida</taxon>
        <taxon>eudicotyledons</taxon>
        <taxon>Gunneridae</taxon>
        <taxon>Pentapetalae</taxon>
        <taxon>asterids</taxon>
        <taxon>lamiids</taxon>
        <taxon>Lamiales</taxon>
        <taxon>Oleaceae</taxon>
        <taxon>Oleeae</taxon>
        <taxon>Olea</taxon>
    </lineage>
</organism>
<evidence type="ECO:0000256" key="1">
    <source>
        <dbReference type="ARBA" id="ARBA00022737"/>
    </source>
</evidence>
<keyword evidence="2" id="KW-0810">Translation regulation</keyword>
<feature type="transmembrane region" description="Helical" evidence="5">
    <location>
        <begin position="485"/>
        <end position="510"/>
    </location>
</feature>
<dbReference type="GO" id="GO:0000472">
    <property type="term" value="P:endonucleolytic cleavage to generate mature 5'-end of SSU-rRNA from (SSU-rRNA, 5.8S rRNA, LSU-rRNA)"/>
    <property type="evidence" value="ECO:0007669"/>
    <property type="project" value="TreeGrafter"/>
</dbReference>
<keyword evidence="3" id="KW-0694">RNA-binding</keyword>
<dbReference type="InterPro" id="IPR001313">
    <property type="entry name" value="Pumilio_RNA-bd_rpt"/>
</dbReference>
<dbReference type="GO" id="GO:0000447">
    <property type="term" value="P:endonucleolytic cleavage in ITS1 to separate SSU-rRNA from 5.8S rRNA and LSU-rRNA from tricistronic rRNA transcript (SSU-rRNA, 5.8S rRNA, LSU-rRNA)"/>
    <property type="evidence" value="ECO:0007669"/>
    <property type="project" value="TreeGrafter"/>
</dbReference>
<dbReference type="GO" id="GO:0005730">
    <property type="term" value="C:nucleolus"/>
    <property type="evidence" value="ECO:0007669"/>
    <property type="project" value="TreeGrafter"/>
</dbReference>
<dbReference type="EMBL" id="CACTIH010007401">
    <property type="protein sequence ID" value="CAA3012438.1"/>
    <property type="molecule type" value="Genomic_DNA"/>
</dbReference>
<dbReference type="Gene3D" id="1.25.10.10">
    <property type="entry name" value="Leucine-rich Repeat Variant"/>
    <property type="match status" value="1"/>
</dbReference>
<keyword evidence="5" id="KW-1133">Transmembrane helix</keyword>
<evidence type="ECO:0000313" key="7">
    <source>
        <dbReference type="Proteomes" id="UP000594638"/>
    </source>
</evidence>
<dbReference type="Gramene" id="OE9A112394T1">
    <property type="protein sequence ID" value="OE9A112394C1"/>
    <property type="gene ID" value="OE9A112394"/>
</dbReference>
<dbReference type="GO" id="GO:0006417">
    <property type="term" value="P:regulation of translation"/>
    <property type="evidence" value="ECO:0007669"/>
    <property type="project" value="UniProtKB-KW"/>
</dbReference>
<dbReference type="GO" id="GO:0000056">
    <property type="term" value="P:ribosomal small subunit export from nucleus"/>
    <property type="evidence" value="ECO:0007669"/>
    <property type="project" value="TreeGrafter"/>
</dbReference>
<feature type="transmembrane region" description="Helical" evidence="5">
    <location>
        <begin position="339"/>
        <end position="363"/>
    </location>
</feature>
<reference evidence="6 7" key="1">
    <citation type="submission" date="2019-12" db="EMBL/GenBank/DDBJ databases">
        <authorList>
            <person name="Alioto T."/>
            <person name="Alioto T."/>
            <person name="Gomez Garrido J."/>
        </authorList>
    </citation>
    <scope>NUCLEOTIDE SEQUENCE [LARGE SCALE GENOMIC DNA]</scope>
</reference>
<evidence type="ECO:0000256" key="5">
    <source>
        <dbReference type="SAM" id="Phobius"/>
    </source>
</evidence>
<feature type="transmembrane region" description="Helical" evidence="5">
    <location>
        <begin position="375"/>
        <end position="396"/>
    </location>
</feature>
<dbReference type="PANTHER" id="PTHR13102:SF0">
    <property type="entry name" value="NUCLEOLAR PROTEIN 9"/>
    <property type="match status" value="1"/>
</dbReference>
<keyword evidence="7" id="KW-1185">Reference proteome</keyword>
<evidence type="ECO:0000256" key="2">
    <source>
        <dbReference type="ARBA" id="ARBA00022845"/>
    </source>
</evidence>